<evidence type="ECO:0000256" key="6">
    <source>
        <dbReference type="SAM" id="MobiDB-lite"/>
    </source>
</evidence>
<dbReference type="FunFam" id="3.30.1430.10:FF:000001">
    <property type="entry name" value="60S ribosomal protein L3"/>
    <property type="match status" value="1"/>
</dbReference>
<dbReference type="PANTHER" id="PTHR11363:SF5">
    <property type="entry name" value="LARGE RIBOSOMAL SUBUNIT PROTEIN UL3"/>
    <property type="match status" value="1"/>
</dbReference>
<dbReference type="Gene3D" id="2.40.30.10">
    <property type="entry name" value="Translation factors"/>
    <property type="match status" value="1"/>
</dbReference>
<dbReference type="InterPro" id="IPR000597">
    <property type="entry name" value="Ribosomal_uL3"/>
</dbReference>
<dbReference type="Pfam" id="PF00297">
    <property type="entry name" value="Ribosomal_L3"/>
    <property type="match status" value="1"/>
</dbReference>
<reference evidence="8" key="1">
    <citation type="submission" date="2025-08" db="UniProtKB">
        <authorList>
            <consortium name="RefSeq"/>
        </authorList>
    </citation>
    <scope>IDENTIFICATION</scope>
    <source>
        <tissue evidence="8">Whole body</tissue>
    </source>
</reference>
<dbReference type="Gene3D" id="3.30.1430.10">
    <property type="match status" value="1"/>
</dbReference>
<keyword evidence="7" id="KW-1185">Reference proteome</keyword>
<comment type="function">
    <text evidence="4">The L3 protein is a component of the large subunit of cytoplasmic ribosomes.</text>
</comment>
<dbReference type="PROSITE" id="PS00474">
    <property type="entry name" value="RIBOSOMAL_L3"/>
    <property type="match status" value="1"/>
</dbReference>
<dbReference type="FunFam" id="2.40.30.10:FF:000079">
    <property type="entry name" value="60S ribosomal protein L3"/>
    <property type="match status" value="1"/>
</dbReference>
<dbReference type="SUPFAM" id="SSF50447">
    <property type="entry name" value="Translation proteins"/>
    <property type="match status" value="1"/>
</dbReference>
<dbReference type="FunFam" id="4.10.960.10:FF:000002">
    <property type="entry name" value="60S ribosomal protein L3"/>
    <property type="match status" value="1"/>
</dbReference>
<evidence type="ECO:0000256" key="2">
    <source>
        <dbReference type="ARBA" id="ARBA00022980"/>
    </source>
</evidence>
<dbReference type="InterPro" id="IPR044892">
    <property type="entry name" value="Ribosomal_L3_dom_3_arc_sf"/>
</dbReference>
<feature type="region of interest" description="Disordered" evidence="6">
    <location>
        <begin position="1"/>
        <end position="37"/>
    </location>
</feature>
<proteinExistence type="inferred from homology"/>
<accession>A0A8B8F6K3</accession>
<gene>
    <name evidence="8" type="primary">LOC112680489</name>
</gene>
<organism evidence="7 8">
    <name type="scientific">Sipha flava</name>
    <name type="common">yellow sugarcane aphid</name>
    <dbReference type="NCBI Taxonomy" id="143950"/>
    <lineage>
        <taxon>Eukaryota</taxon>
        <taxon>Metazoa</taxon>
        <taxon>Ecdysozoa</taxon>
        <taxon>Arthropoda</taxon>
        <taxon>Hexapoda</taxon>
        <taxon>Insecta</taxon>
        <taxon>Pterygota</taxon>
        <taxon>Neoptera</taxon>
        <taxon>Paraneoptera</taxon>
        <taxon>Hemiptera</taxon>
        <taxon>Sternorrhyncha</taxon>
        <taxon>Aphidomorpha</taxon>
        <taxon>Aphidoidea</taxon>
        <taxon>Aphididae</taxon>
        <taxon>Sipha</taxon>
    </lineage>
</organism>
<keyword evidence="2 5" id="KW-0689">Ribosomal protein</keyword>
<protein>
    <submittedName>
        <fullName evidence="8">60S ribosomal protein L3</fullName>
    </submittedName>
</protein>
<evidence type="ECO:0000256" key="3">
    <source>
        <dbReference type="ARBA" id="ARBA00023274"/>
    </source>
</evidence>
<sequence>MSHRKFSAPRHGSMGFYPKKRARRHRGRVKSFPKDDPSKPIHLTAFIAYKAGMTHVVREADRPGSKLNKKEIVEPVTILETPPMIIVGVVGYVETPYGLKPLKTVFAEHLSEDCRRRFYKNWYKSKKKAFVKYSRKWQDENGKKQIAKDLAKIAKYSKVVRVIAHTQMKLLKKRQKKAHIMEIQVNGGTIAEKVQWAKEHFEMPVPVSHVFAPDEMIDCIGVTKGRGYKGVTSRWHTKKLPRKTHKGLRKVACIGAWHPSRVQFTVARAGQKGYHHRTEINKKIYRIGLGCRMKDGKIIKNNASTEYDLTVKTITPMGGFPHYGEVNNDFIMIKGCCVGPKKRVITLRKSLLVHTKRAALESINLKFIDTSSKFGHGRFQTVADKAAFMGPLKKDRIREEENATAAVK</sequence>
<name>A0A8B8F6K3_9HEMI</name>
<dbReference type="AlphaFoldDB" id="A0A8B8F6K3"/>
<evidence type="ECO:0000256" key="1">
    <source>
        <dbReference type="ARBA" id="ARBA00006540"/>
    </source>
</evidence>
<dbReference type="Gene3D" id="4.10.960.10">
    <property type="entry name" value="Ribosomal protein L3, domain 3"/>
    <property type="match status" value="1"/>
</dbReference>
<dbReference type="FunFam" id="2.40.30.10:FF:000351">
    <property type="entry name" value="Ribosomal protein L3"/>
    <property type="match status" value="1"/>
</dbReference>
<evidence type="ECO:0000256" key="5">
    <source>
        <dbReference type="RuleBase" id="RU003905"/>
    </source>
</evidence>
<dbReference type="PANTHER" id="PTHR11363">
    <property type="entry name" value="60S RIBOSOMAL PROTEIN L3-RELATED"/>
    <property type="match status" value="1"/>
</dbReference>
<dbReference type="GeneID" id="112680489"/>
<dbReference type="InterPro" id="IPR019926">
    <property type="entry name" value="Ribosomal_uL3_CS"/>
</dbReference>
<feature type="compositionally biased region" description="Basic residues" evidence="6">
    <location>
        <begin position="18"/>
        <end position="31"/>
    </location>
</feature>
<dbReference type="InterPro" id="IPR045077">
    <property type="entry name" value="L3_arc_euk"/>
</dbReference>
<evidence type="ECO:0000256" key="4">
    <source>
        <dbReference type="ARBA" id="ARBA00056881"/>
    </source>
</evidence>
<evidence type="ECO:0000313" key="7">
    <source>
        <dbReference type="Proteomes" id="UP000694846"/>
    </source>
</evidence>
<dbReference type="GO" id="GO:0003723">
    <property type="term" value="F:RNA binding"/>
    <property type="evidence" value="ECO:0007669"/>
    <property type="project" value="TreeGrafter"/>
</dbReference>
<evidence type="ECO:0000313" key="8">
    <source>
        <dbReference type="RefSeq" id="XP_025406373.1"/>
    </source>
</evidence>
<dbReference type="GO" id="GO:0022625">
    <property type="term" value="C:cytosolic large ribosomal subunit"/>
    <property type="evidence" value="ECO:0007669"/>
    <property type="project" value="TreeGrafter"/>
</dbReference>
<dbReference type="OrthoDB" id="1611972at2759"/>
<keyword evidence="3 5" id="KW-0687">Ribonucleoprotein</keyword>
<dbReference type="FunFam" id="4.10.960.10:FF:000001">
    <property type="entry name" value="60S ribosomal protein L3"/>
    <property type="match status" value="1"/>
</dbReference>
<dbReference type="GO" id="GO:0006412">
    <property type="term" value="P:translation"/>
    <property type="evidence" value="ECO:0007669"/>
    <property type="project" value="InterPro"/>
</dbReference>
<dbReference type="InterPro" id="IPR009000">
    <property type="entry name" value="Transl_B-barrel_sf"/>
</dbReference>
<dbReference type="RefSeq" id="XP_025406373.1">
    <property type="nucleotide sequence ID" value="XM_025550588.1"/>
</dbReference>
<dbReference type="CTD" id="6122"/>
<dbReference type="Proteomes" id="UP000694846">
    <property type="component" value="Unplaced"/>
</dbReference>
<dbReference type="GO" id="GO:0003735">
    <property type="term" value="F:structural constituent of ribosome"/>
    <property type="evidence" value="ECO:0007669"/>
    <property type="project" value="InterPro"/>
</dbReference>
<comment type="similarity">
    <text evidence="1 5">Belongs to the universal ribosomal protein uL3 family.</text>
</comment>